<comment type="similarity">
    <text evidence="2">Belongs to the monovalent cation:proton antiporter 1 (CPA1) transporter (TC 2.A.36) family.</text>
</comment>
<evidence type="ECO:0000256" key="5">
    <source>
        <dbReference type="ARBA" id="ARBA00023136"/>
    </source>
</evidence>
<dbReference type="GO" id="GO:1902600">
    <property type="term" value="P:proton transmembrane transport"/>
    <property type="evidence" value="ECO:0007669"/>
    <property type="project" value="InterPro"/>
</dbReference>
<dbReference type="InterPro" id="IPR038770">
    <property type="entry name" value="Na+/solute_symporter_sf"/>
</dbReference>
<feature type="transmembrane region" description="Helical" evidence="6">
    <location>
        <begin position="455"/>
        <end position="474"/>
    </location>
</feature>
<dbReference type="PANTHER" id="PTHR31102">
    <property type="match status" value="1"/>
</dbReference>
<feature type="transmembrane region" description="Helical" evidence="6">
    <location>
        <begin position="114"/>
        <end position="136"/>
    </location>
</feature>
<keyword evidence="9" id="KW-1185">Reference proteome</keyword>
<dbReference type="Pfam" id="PF00999">
    <property type="entry name" value="Na_H_Exchanger"/>
    <property type="match status" value="1"/>
</dbReference>
<evidence type="ECO:0000313" key="9">
    <source>
        <dbReference type="Proteomes" id="UP001487740"/>
    </source>
</evidence>
<keyword evidence="4 6" id="KW-1133">Transmembrane helix</keyword>
<dbReference type="GO" id="GO:0015297">
    <property type="term" value="F:antiporter activity"/>
    <property type="evidence" value="ECO:0007669"/>
    <property type="project" value="InterPro"/>
</dbReference>
<dbReference type="PANTHER" id="PTHR31102:SF1">
    <property type="entry name" value="CATION_H+ EXCHANGER DOMAIN-CONTAINING PROTEIN"/>
    <property type="match status" value="1"/>
</dbReference>
<feature type="transmembrane region" description="Helical" evidence="6">
    <location>
        <begin position="298"/>
        <end position="316"/>
    </location>
</feature>
<evidence type="ECO:0000256" key="3">
    <source>
        <dbReference type="ARBA" id="ARBA00022692"/>
    </source>
</evidence>
<keyword evidence="5 6" id="KW-0472">Membrane</keyword>
<proteinExistence type="inferred from homology"/>
<evidence type="ECO:0000256" key="6">
    <source>
        <dbReference type="SAM" id="Phobius"/>
    </source>
</evidence>
<evidence type="ECO:0000256" key="1">
    <source>
        <dbReference type="ARBA" id="ARBA00004141"/>
    </source>
</evidence>
<name>A0AAW0U8Y8_SCYPA</name>
<organism evidence="8 9">
    <name type="scientific">Scylla paramamosain</name>
    <name type="common">Mud crab</name>
    <dbReference type="NCBI Taxonomy" id="85552"/>
    <lineage>
        <taxon>Eukaryota</taxon>
        <taxon>Metazoa</taxon>
        <taxon>Ecdysozoa</taxon>
        <taxon>Arthropoda</taxon>
        <taxon>Crustacea</taxon>
        <taxon>Multicrustacea</taxon>
        <taxon>Malacostraca</taxon>
        <taxon>Eumalacostraca</taxon>
        <taxon>Eucarida</taxon>
        <taxon>Decapoda</taxon>
        <taxon>Pleocyemata</taxon>
        <taxon>Brachyura</taxon>
        <taxon>Eubrachyura</taxon>
        <taxon>Portunoidea</taxon>
        <taxon>Portunidae</taxon>
        <taxon>Portuninae</taxon>
        <taxon>Scylla</taxon>
    </lineage>
</organism>
<dbReference type="AlphaFoldDB" id="A0AAW0U8Y8"/>
<protein>
    <recommendedName>
        <fullName evidence="7">Cation/H+ exchanger transmembrane domain-containing protein</fullName>
    </recommendedName>
</protein>
<evidence type="ECO:0000313" key="8">
    <source>
        <dbReference type="EMBL" id="KAK8396553.1"/>
    </source>
</evidence>
<feature type="domain" description="Cation/H+ exchanger transmembrane" evidence="7">
    <location>
        <begin position="197"/>
        <end position="470"/>
    </location>
</feature>
<feature type="transmembrane region" description="Helical" evidence="6">
    <location>
        <begin position="192"/>
        <end position="215"/>
    </location>
</feature>
<dbReference type="InterPro" id="IPR051843">
    <property type="entry name" value="CPA1_transporter"/>
</dbReference>
<feature type="transmembrane region" description="Helical" evidence="6">
    <location>
        <begin position="271"/>
        <end position="289"/>
    </location>
</feature>
<reference evidence="8 9" key="1">
    <citation type="submission" date="2023-03" db="EMBL/GenBank/DDBJ databases">
        <title>High-quality genome of Scylla paramamosain provides insights in environmental adaptation.</title>
        <authorList>
            <person name="Zhang L."/>
        </authorList>
    </citation>
    <scope>NUCLEOTIDE SEQUENCE [LARGE SCALE GENOMIC DNA]</scope>
    <source>
        <strain evidence="8">LZ_2023a</strain>
        <tissue evidence="8">Muscle</tissue>
    </source>
</reference>
<dbReference type="GO" id="GO:0016020">
    <property type="term" value="C:membrane"/>
    <property type="evidence" value="ECO:0007669"/>
    <property type="project" value="UniProtKB-SubCell"/>
</dbReference>
<gene>
    <name evidence="8" type="ORF">O3P69_005530</name>
</gene>
<evidence type="ECO:0000259" key="7">
    <source>
        <dbReference type="Pfam" id="PF00999"/>
    </source>
</evidence>
<dbReference type="EMBL" id="JARAKH010000016">
    <property type="protein sequence ID" value="KAK8396553.1"/>
    <property type="molecule type" value="Genomic_DNA"/>
</dbReference>
<evidence type="ECO:0000256" key="4">
    <source>
        <dbReference type="ARBA" id="ARBA00022989"/>
    </source>
</evidence>
<feature type="transmembrane region" description="Helical" evidence="6">
    <location>
        <begin position="382"/>
        <end position="403"/>
    </location>
</feature>
<comment type="subcellular location">
    <subcellularLocation>
        <location evidence="1">Membrane</location>
        <topology evidence="1">Multi-pass membrane protein</topology>
    </subcellularLocation>
</comment>
<sequence length="492" mass="52288">MAAGTKYKEVAFVNEPDVGRRDDVEGWTTLPPTNRGVEYSEAATLPLGCPSVGEKINEWDSRTDKFTDKKESKGCDACCRCLLRSKHKLPEHPTMAQRIHYSLTCPPHGKVADILLWLVIGTAVWGCLICITGQLALPGGNLFSLAVLYMAAVLSGRAAAAVGMPPLLGSLVAGILFESVPGINAVGHNVDVFWSSVIRFVVAAVSPAVVVPGLLKLAEEGYGVEAGIPTLVIAAASLDDVLAITGFSVMMGLAFAEGSLVWTLAKGPLEVVAGLVYGVVFGALCWVLPHQESKDRPAFKFVILFFLGCLGMFGSHKVGLESSGPIAVLSLAFVTGLGWRQSANKDEEVSGYYRALWEVFQPALFVLIGAEIDVGRIDAGTIGWGLLALLVCLSLRVATSFLVVMGAGFSLLERLFIAIAWLPKATVQAAIGSHALDYVRRHGNDPDDIFRGQQVVTIAVMVILVTAPIGAAAIKLTGPKFLARHQSHDSQA</sequence>
<keyword evidence="3 6" id="KW-0812">Transmembrane</keyword>
<dbReference type="InterPro" id="IPR006153">
    <property type="entry name" value="Cation/H_exchanger_TM"/>
</dbReference>
<evidence type="ECO:0000256" key="2">
    <source>
        <dbReference type="ARBA" id="ARBA00007367"/>
    </source>
</evidence>
<accession>A0AAW0U8Y8</accession>
<comment type="caution">
    <text evidence="8">The sequence shown here is derived from an EMBL/GenBank/DDBJ whole genome shotgun (WGS) entry which is preliminary data.</text>
</comment>
<dbReference type="Proteomes" id="UP001487740">
    <property type="component" value="Unassembled WGS sequence"/>
</dbReference>
<dbReference type="Gene3D" id="1.20.1530.20">
    <property type="match status" value="1"/>
</dbReference>
<feature type="transmembrane region" description="Helical" evidence="6">
    <location>
        <begin position="167"/>
        <end position="186"/>
    </location>
</feature>